<dbReference type="InterPro" id="IPR038063">
    <property type="entry name" value="Transpep_catalytic_dom"/>
</dbReference>
<evidence type="ECO:0000256" key="2">
    <source>
        <dbReference type="ARBA" id="ARBA00005992"/>
    </source>
</evidence>
<protein>
    <submittedName>
        <fullName evidence="9">L,D-transpeptidase catalytic domain</fullName>
    </submittedName>
</protein>
<name>A0A0N7LZY6_9RHOB</name>
<feature type="active site" description="Nucleophile" evidence="7">
    <location>
        <position position="153"/>
    </location>
</feature>
<keyword evidence="3" id="KW-0808">Transferase</keyword>
<dbReference type="STRING" id="928856.SAMN04488049_11053"/>
<evidence type="ECO:0000256" key="4">
    <source>
        <dbReference type="ARBA" id="ARBA00022960"/>
    </source>
</evidence>
<evidence type="ECO:0000313" key="9">
    <source>
        <dbReference type="EMBL" id="CUH78969.1"/>
    </source>
</evidence>
<gene>
    <name evidence="9" type="ORF">TRM7557_02132</name>
</gene>
<dbReference type="GO" id="GO:0004180">
    <property type="term" value="F:carboxypeptidase activity"/>
    <property type="evidence" value="ECO:0007669"/>
    <property type="project" value="UniProtKB-ARBA"/>
</dbReference>
<evidence type="ECO:0000313" key="10">
    <source>
        <dbReference type="Proteomes" id="UP000052022"/>
    </source>
</evidence>
<dbReference type="InterPro" id="IPR005490">
    <property type="entry name" value="LD_TPept_cat_dom"/>
</dbReference>
<proteinExistence type="inferred from homology"/>
<dbReference type="GO" id="GO:0009252">
    <property type="term" value="P:peptidoglycan biosynthetic process"/>
    <property type="evidence" value="ECO:0007669"/>
    <property type="project" value="UniProtKB-UniPathway"/>
</dbReference>
<dbReference type="CDD" id="cd16913">
    <property type="entry name" value="YkuD_like"/>
    <property type="match status" value="1"/>
</dbReference>
<keyword evidence="5 7" id="KW-0573">Peptidoglycan synthesis</keyword>
<dbReference type="PROSITE" id="PS52029">
    <property type="entry name" value="LD_TPASE"/>
    <property type="match status" value="1"/>
</dbReference>
<dbReference type="EMBL" id="CYSD01000033">
    <property type="protein sequence ID" value="CUH78969.1"/>
    <property type="molecule type" value="Genomic_DNA"/>
</dbReference>
<dbReference type="AlphaFoldDB" id="A0A0N7LZY6"/>
<evidence type="ECO:0000259" key="8">
    <source>
        <dbReference type="PROSITE" id="PS52029"/>
    </source>
</evidence>
<feature type="active site" description="Proton donor/acceptor" evidence="7">
    <location>
        <position position="133"/>
    </location>
</feature>
<dbReference type="UniPathway" id="UPA00219"/>
<dbReference type="Gene3D" id="2.40.440.10">
    <property type="entry name" value="L,D-transpeptidase catalytic domain-like"/>
    <property type="match status" value="1"/>
</dbReference>
<dbReference type="Proteomes" id="UP000052022">
    <property type="component" value="Unassembled WGS sequence"/>
</dbReference>
<evidence type="ECO:0000256" key="3">
    <source>
        <dbReference type="ARBA" id="ARBA00022679"/>
    </source>
</evidence>
<organism evidence="9 10">
    <name type="scientific">Tritonibacter multivorans</name>
    <dbReference type="NCBI Taxonomy" id="928856"/>
    <lineage>
        <taxon>Bacteria</taxon>
        <taxon>Pseudomonadati</taxon>
        <taxon>Pseudomonadota</taxon>
        <taxon>Alphaproteobacteria</taxon>
        <taxon>Rhodobacterales</taxon>
        <taxon>Paracoccaceae</taxon>
        <taxon>Tritonibacter</taxon>
    </lineage>
</organism>
<evidence type="ECO:0000256" key="1">
    <source>
        <dbReference type="ARBA" id="ARBA00004752"/>
    </source>
</evidence>
<evidence type="ECO:0000256" key="5">
    <source>
        <dbReference type="ARBA" id="ARBA00022984"/>
    </source>
</evidence>
<keyword evidence="10" id="KW-1185">Reference proteome</keyword>
<dbReference type="Pfam" id="PF03734">
    <property type="entry name" value="YkuD"/>
    <property type="match status" value="1"/>
</dbReference>
<dbReference type="GO" id="GO:0016740">
    <property type="term" value="F:transferase activity"/>
    <property type="evidence" value="ECO:0007669"/>
    <property type="project" value="UniProtKB-KW"/>
</dbReference>
<dbReference type="PANTHER" id="PTHR36699:SF1">
    <property type="entry name" value="L,D-TRANSPEPTIDASE YAFK-RELATED"/>
    <property type="match status" value="1"/>
</dbReference>
<keyword evidence="4 7" id="KW-0133">Cell shape</keyword>
<dbReference type="OrthoDB" id="9809748at2"/>
<comment type="similarity">
    <text evidence="2">Belongs to the YkuD family.</text>
</comment>
<dbReference type="PANTHER" id="PTHR36699">
    <property type="entry name" value="LD-TRANSPEPTIDASE"/>
    <property type="match status" value="1"/>
</dbReference>
<dbReference type="RefSeq" id="WP_058290180.1">
    <property type="nucleotide sequence ID" value="NZ_CYSD01000033.1"/>
</dbReference>
<evidence type="ECO:0000256" key="6">
    <source>
        <dbReference type="ARBA" id="ARBA00023316"/>
    </source>
</evidence>
<comment type="pathway">
    <text evidence="1 7">Cell wall biogenesis; peptidoglycan biosynthesis.</text>
</comment>
<feature type="domain" description="L,D-TPase catalytic" evidence="8">
    <location>
        <begin position="43"/>
        <end position="177"/>
    </location>
</feature>
<dbReference type="GO" id="GO:0008360">
    <property type="term" value="P:regulation of cell shape"/>
    <property type="evidence" value="ECO:0007669"/>
    <property type="project" value="UniProtKB-UniRule"/>
</dbReference>
<dbReference type="GO" id="GO:0071555">
    <property type="term" value="P:cell wall organization"/>
    <property type="evidence" value="ECO:0007669"/>
    <property type="project" value="UniProtKB-UniRule"/>
</dbReference>
<evidence type="ECO:0000256" key="7">
    <source>
        <dbReference type="PROSITE-ProRule" id="PRU01373"/>
    </source>
</evidence>
<keyword evidence="6 7" id="KW-0961">Cell wall biogenesis/degradation</keyword>
<dbReference type="SUPFAM" id="SSF141523">
    <property type="entry name" value="L,D-transpeptidase catalytic domain-like"/>
    <property type="match status" value="1"/>
</dbReference>
<accession>A0A0N7LZY6</accession>
<reference evidence="9 10" key="1">
    <citation type="submission" date="2015-09" db="EMBL/GenBank/DDBJ databases">
        <authorList>
            <consortium name="Swine Surveillance"/>
        </authorList>
    </citation>
    <scope>NUCLEOTIDE SEQUENCE [LARGE SCALE GENOMIC DNA]</scope>
    <source>
        <strain evidence="9 10">CECT 7557</strain>
    </source>
</reference>
<sequence>MRRFVIRATLGVALALAIWAALWHWGSPPPRPSVDLTGITRFERLVVEKSARRLTAFHAGEPVLVLDVALGFAPTGDKEQQGDGKTPEGIFQIDRRNKRSAFYLSLGLDYPRPDDRARAAALGVDPGGDIFIHGQPNTLGSLVTLPGDWTAGCVAVTNAEMDLLWSRVPLGTEVEIRP</sequence>